<comment type="caution">
    <text evidence="1">The sequence shown here is derived from an EMBL/GenBank/DDBJ whole genome shotgun (WGS) entry which is preliminary data.</text>
</comment>
<organism evidence="1 2">
    <name type="scientific">Salix koriyanagi</name>
    <dbReference type="NCBI Taxonomy" id="2511006"/>
    <lineage>
        <taxon>Eukaryota</taxon>
        <taxon>Viridiplantae</taxon>
        <taxon>Streptophyta</taxon>
        <taxon>Embryophyta</taxon>
        <taxon>Tracheophyta</taxon>
        <taxon>Spermatophyta</taxon>
        <taxon>Magnoliopsida</taxon>
        <taxon>eudicotyledons</taxon>
        <taxon>Gunneridae</taxon>
        <taxon>Pentapetalae</taxon>
        <taxon>rosids</taxon>
        <taxon>fabids</taxon>
        <taxon>Malpighiales</taxon>
        <taxon>Salicaceae</taxon>
        <taxon>Saliceae</taxon>
        <taxon>Salix</taxon>
    </lineage>
</organism>
<dbReference type="InterPro" id="IPR036612">
    <property type="entry name" value="KH_dom_type_1_sf"/>
</dbReference>
<evidence type="ECO:0000313" key="1">
    <source>
        <dbReference type="EMBL" id="KAJ6694808.1"/>
    </source>
</evidence>
<dbReference type="EMBL" id="JAPFFM010000017">
    <property type="protein sequence ID" value="KAJ6694808.1"/>
    <property type="molecule type" value="Genomic_DNA"/>
</dbReference>
<reference evidence="1" key="1">
    <citation type="submission" date="2022-11" db="EMBL/GenBank/DDBJ databases">
        <authorList>
            <person name="Hyden B.L."/>
            <person name="Feng K."/>
            <person name="Yates T."/>
            <person name="Jawdy S."/>
            <person name="Smart L.B."/>
            <person name="Muchero W."/>
        </authorList>
    </citation>
    <scope>NUCLEOTIDE SEQUENCE</scope>
    <source>
        <tissue evidence="1">Shoot tip</tissue>
    </source>
</reference>
<proteinExistence type="predicted"/>
<sequence>MVSYGLVSMSRSGKVFAEDQLNNTEQQFTKSNTTKEMPLETRQNICRIANAIRVMSILGFNVTLDVILETIDLSSTLNLGIDEMLGARVPCFGSRERS</sequence>
<dbReference type="Proteomes" id="UP001151752">
    <property type="component" value="Chromosome 3"/>
</dbReference>
<gene>
    <name evidence="1" type="ORF">OIU74_014020</name>
</gene>
<protein>
    <submittedName>
        <fullName evidence="1">Uncharacterized protein</fullName>
    </submittedName>
</protein>
<keyword evidence="2" id="KW-1185">Reference proteome</keyword>
<dbReference type="GO" id="GO:0003723">
    <property type="term" value="F:RNA binding"/>
    <property type="evidence" value="ECO:0007669"/>
    <property type="project" value="InterPro"/>
</dbReference>
<accession>A0A9Q0PUT2</accession>
<name>A0A9Q0PUT2_9ROSI</name>
<dbReference type="AlphaFoldDB" id="A0A9Q0PUT2"/>
<evidence type="ECO:0000313" key="2">
    <source>
        <dbReference type="Proteomes" id="UP001151752"/>
    </source>
</evidence>
<dbReference type="SUPFAM" id="SSF54791">
    <property type="entry name" value="Eukaryotic type KH-domain (KH-domain type I)"/>
    <property type="match status" value="1"/>
</dbReference>
<reference evidence="1" key="2">
    <citation type="journal article" date="2023" name="Int. J. Mol. Sci.">
        <title>De Novo Assembly and Annotation of 11 Diverse Shrub Willow (Salix) Genomes Reveals Novel Gene Organization in Sex-Linked Regions.</title>
        <authorList>
            <person name="Hyden B."/>
            <person name="Feng K."/>
            <person name="Yates T.B."/>
            <person name="Jawdy S."/>
            <person name="Cereghino C."/>
            <person name="Smart L.B."/>
            <person name="Muchero W."/>
        </authorList>
    </citation>
    <scope>NUCLEOTIDE SEQUENCE</scope>
    <source>
        <tissue evidence="1">Shoot tip</tissue>
    </source>
</reference>